<dbReference type="SUPFAM" id="SSF56317">
    <property type="entry name" value="Carbon-nitrogen hydrolase"/>
    <property type="match status" value="1"/>
</dbReference>
<dbReference type="GO" id="GO:0050126">
    <property type="term" value="F:N-carbamoylputrescine amidase activity"/>
    <property type="evidence" value="ECO:0007669"/>
    <property type="project" value="TreeGrafter"/>
</dbReference>
<dbReference type="Pfam" id="PF00795">
    <property type="entry name" value="CN_hydrolase"/>
    <property type="match status" value="1"/>
</dbReference>
<reference evidence="3 4" key="1">
    <citation type="submission" date="2016-10" db="EMBL/GenBank/DDBJ databases">
        <authorList>
            <person name="de Groot N.N."/>
        </authorList>
    </citation>
    <scope>NUCLEOTIDE SEQUENCE [LARGE SCALE GENOMIC DNA]</scope>
    <source>
        <strain evidence="3 4">DSM 26130</strain>
    </source>
</reference>
<dbReference type="InterPro" id="IPR003010">
    <property type="entry name" value="C-N_Hydrolase"/>
</dbReference>
<accession>A0A1I2DVX1</accession>
<protein>
    <submittedName>
        <fullName evidence="3">Predicted amidohydrolase</fullName>
    </submittedName>
</protein>
<organism evidence="3 4">
    <name type="scientific">Spirosoma endophyticum</name>
    <dbReference type="NCBI Taxonomy" id="662367"/>
    <lineage>
        <taxon>Bacteria</taxon>
        <taxon>Pseudomonadati</taxon>
        <taxon>Bacteroidota</taxon>
        <taxon>Cytophagia</taxon>
        <taxon>Cytophagales</taxon>
        <taxon>Cytophagaceae</taxon>
        <taxon>Spirosoma</taxon>
    </lineage>
</organism>
<dbReference type="PANTHER" id="PTHR43674">
    <property type="entry name" value="NITRILASE C965.09-RELATED"/>
    <property type="match status" value="1"/>
</dbReference>
<dbReference type="InterPro" id="IPR036526">
    <property type="entry name" value="C-N_Hydrolase_sf"/>
</dbReference>
<dbReference type="CDD" id="cd07197">
    <property type="entry name" value="nitrilase"/>
    <property type="match status" value="1"/>
</dbReference>
<dbReference type="InterPro" id="IPR050345">
    <property type="entry name" value="Aliph_Amidase/BUP"/>
</dbReference>
<gene>
    <name evidence="3" type="ORF">SAMN05216167_12071</name>
</gene>
<feature type="domain" description="CN hydrolase" evidence="2">
    <location>
        <begin position="1"/>
        <end position="232"/>
    </location>
</feature>
<evidence type="ECO:0000256" key="1">
    <source>
        <dbReference type="ARBA" id="ARBA00022801"/>
    </source>
</evidence>
<evidence type="ECO:0000313" key="4">
    <source>
        <dbReference type="Proteomes" id="UP000198598"/>
    </source>
</evidence>
<keyword evidence="4" id="KW-1185">Reference proteome</keyword>
<dbReference type="Proteomes" id="UP000198598">
    <property type="component" value="Unassembled WGS sequence"/>
</dbReference>
<dbReference type="STRING" id="662367.SAMN05216167_12071"/>
<evidence type="ECO:0000313" key="3">
    <source>
        <dbReference type="EMBL" id="SFE84080.1"/>
    </source>
</evidence>
<dbReference type="RefSeq" id="WP_093832960.1">
    <property type="nucleotide sequence ID" value="NZ_FOLQ01000020.1"/>
</dbReference>
<name>A0A1I2DVX1_9BACT</name>
<dbReference type="PANTHER" id="PTHR43674:SF2">
    <property type="entry name" value="BETA-UREIDOPROPIONASE"/>
    <property type="match status" value="1"/>
</dbReference>
<keyword evidence="1 3" id="KW-0378">Hydrolase</keyword>
<evidence type="ECO:0000259" key="2">
    <source>
        <dbReference type="PROSITE" id="PS50263"/>
    </source>
</evidence>
<dbReference type="PROSITE" id="PS50263">
    <property type="entry name" value="CN_HYDROLASE"/>
    <property type="match status" value="1"/>
</dbReference>
<proteinExistence type="predicted"/>
<sequence length="232" mass="25375">MKLCVAQTKPIRGDIPRNIRQHIQLIKQAIDVGADVIIFPELSLTGYEPELAAELIMELKDDRLQPFQELSDTHGLVIGVGLPTHGQGGILISLLLFIPHQPRQVYSKQYLHPDEEPYFVPGTKPVLLTWKEKTIALAICYEVFVAEHASIANQNRAGIYLASVAKSATGVERANKRLSQIASEFGMTVLMANSVGYQDNFLSAGGSAAWNSDGKLIDQLADEADALLVITV</sequence>
<dbReference type="AlphaFoldDB" id="A0A1I2DVX1"/>
<dbReference type="GO" id="GO:0033388">
    <property type="term" value="P:putrescine biosynthetic process from arginine"/>
    <property type="evidence" value="ECO:0007669"/>
    <property type="project" value="TreeGrafter"/>
</dbReference>
<dbReference type="OrthoDB" id="9803818at2"/>
<dbReference type="EMBL" id="FOLQ01000020">
    <property type="protein sequence ID" value="SFE84080.1"/>
    <property type="molecule type" value="Genomic_DNA"/>
</dbReference>
<dbReference type="Gene3D" id="3.60.110.10">
    <property type="entry name" value="Carbon-nitrogen hydrolase"/>
    <property type="match status" value="1"/>
</dbReference>